<sequence length="177" mass="20171">MNRPHHVHLVGTTRSPQGRVRHPGSRTDHRTMFNKWNALAVRSQHLLSEILRRVALWRAQYDESCKLCSMGSYCLSLASMVESVGGMRGGGLPCGGCQRFESAYLQLMNLANRKLYDSTQFFRFGGSIYDLSFMDVDKIHPFSNTLGWHSLIREIRARFKRGKAYGGYLGTQRRGRA</sequence>
<dbReference type="PANTHER" id="PTHR34890">
    <property type="entry name" value="ORF16-LACZ FUSION PROTEIN-RELATED"/>
    <property type="match status" value="1"/>
</dbReference>
<name>A0AAE2CAY1_9LAMI</name>
<evidence type="ECO:0000256" key="3">
    <source>
        <dbReference type="ARBA" id="ARBA00021456"/>
    </source>
</evidence>
<evidence type="ECO:0000256" key="2">
    <source>
        <dbReference type="ARBA" id="ARBA00007638"/>
    </source>
</evidence>
<dbReference type="Proteomes" id="UP001293254">
    <property type="component" value="Unassembled WGS sequence"/>
</dbReference>
<evidence type="ECO:0000256" key="6">
    <source>
        <dbReference type="SAM" id="MobiDB-lite"/>
    </source>
</evidence>
<comment type="similarity">
    <text evidence="2">Belongs to the ycf68 family.</text>
</comment>
<feature type="region of interest" description="Disordered" evidence="6">
    <location>
        <begin position="1"/>
        <end position="27"/>
    </location>
</feature>
<evidence type="ECO:0000256" key="4">
    <source>
        <dbReference type="ARBA" id="ARBA00022528"/>
    </source>
</evidence>
<dbReference type="GO" id="GO:0009507">
    <property type="term" value="C:chloroplast"/>
    <property type="evidence" value="ECO:0007669"/>
    <property type="project" value="UniProtKB-SubCell"/>
</dbReference>
<evidence type="ECO:0000256" key="5">
    <source>
        <dbReference type="ARBA" id="ARBA00022640"/>
    </source>
</evidence>
<keyword evidence="5" id="KW-0934">Plastid</keyword>
<comment type="caution">
    <text evidence="7">The sequence shown here is derived from an EMBL/GenBank/DDBJ whole genome shotgun (WGS) entry which is preliminary data.</text>
</comment>
<keyword evidence="4" id="KW-0150">Chloroplast</keyword>
<proteinExistence type="inferred from homology"/>
<comment type="subcellular location">
    <subcellularLocation>
        <location evidence="1">Plastid</location>
        <location evidence="1">Chloroplast</location>
    </subcellularLocation>
</comment>
<reference evidence="7" key="1">
    <citation type="submission" date="2020-06" db="EMBL/GenBank/DDBJ databases">
        <authorList>
            <person name="Li T."/>
            <person name="Hu X."/>
            <person name="Zhang T."/>
            <person name="Song X."/>
            <person name="Zhang H."/>
            <person name="Dai N."/>
            <person name="Sheng W."/>
            <person name="Hou X."/>
            <person name="Wei L."/>
        </authorList>
    </citation>
    <scope>NUCLEOTIDE SEQUENCE</scope>
    <source>
        <strain evidence="7">3651</strain>
        <tissue evidence="7">Leaf</tissue>
    </source>
</reference>
<protein>
    <recommendedName>
        <fullName evidence="3">Uncharacterized protein ycf68</fullName>
    </recommendedName>
</protein>
<evidence type="ECO:0000256" key="1">
    <source>
        <dbReference type="ARBA" id="ARBA00004229"/>
    </source>
</evidence>
<dbReference type="AlphaFoldDB" id="A0AAE2CAY1"/>
<evidence type="ECO:0000313" key="8">
    <source>
        <dbReference type="Proteomes" id="UP001293254"/>
    </source>
</evidence>
<organism evidence="7 8">
    <name type="scientific">Sesamum alatum</name>
    <dbReference type="NCBI Taxonomy" id="300844"/>
    <lineage>
        <taxon>Eukaryota</taxon>
        <taxon>Viridiplantae</taxon>
        <taxon>Streptophyta</taxon>
        <taxon>Embryophyta</taxon>
        <taxon>Tracheophyta</taxon>
        <taxon>Spermatophyta</taxon>
        <taxon>Magnoliopsida</taxon>
        <taxon>eudicotyledons</taxon>
        <taxon>Gunneridae</taxon>
        <taxon>Pentapetalae</taxon>
        <taxon>asterids</taxon>
        <taxon>lamiids</taxon>
        <taxon>Lamiales</taxon>
        <taxon>Pedaliaceae</taxon>
        <taxon>Sesamum</taxon>
    </lineage>
</organism>
<reference evidence="7" key="2">
    <citation type="journal article" date="2024" name="Plant">
        <title>Genomic evolution and insights into agronomic trait innovations of Sesamum species.</title>
        <authorList>
            <person name="Miao H."/>
            <person name="Wang L."/>
            <person name="Qu L."/>
            <person name="Liu H."/>
            <person name="Sun Y."/>
            <person name="Le M."/>
            <person name="Wang Q."/>
            <person name="Wei S."/>
            <person name="Zheng Y."/>
            <person name="Lin W."/>
            <person name="Duan Y."/>
            <person name="Cao H."/>
            <person name="Xiong S."/>
            <person name="Wang X."/>
            <person name="Wei L."/>
            <person name="Li C."/>
            <person name="Ma Q."/>
            <person name="Ju M."/>
            <person name="Zhao R."/>
            <person name="Li G."/>
            <person name="Mu C."/>
            <person name="Tian Q."/>
            <person name="Mei H."/>
            <person name="Zhang T."/>
            <person name="Gao T."/>
            <person name="Zhang H."/>
        </authorList>
    </citation>
    <scope>NUCLEOTIDE SEQUENCE</scope>
    <source>
        <strain evidence="7">3651</strain>
    </source>
</reference>
<gene>
    <name evidence="7" type="ORF">Salat_2651600</name>
</gene>
<keyword evidence="8" id="KW-1185">Reference proteome</keyword>
<dbReference type="InterPro" id="IPR022546">
    <property type="entry name" value="Uncharacterised_Ycf68"/>
</dbReference>
<evidence type="ECO:0000313" key="7">
    <source>
        <dbReference type="EMBL" id="KAK4415442.1"/>
    </source>
</evidence>
<dbReference type="EMBL" id="JACGWO010000011">
    <property type="protein sequence ID" value="KAK4415442.1"/>
    <property type="molecule type" value="Genomic_DNA"/>
</dbReference>
<accession>A0AAE2CAY1</accession>